<feature type="binding site" evidence="1">
    <location>
        <position position="142"/>
    </location>
    <ligand>
        <name>Zn(2+)</name>
        <dbReference type="ChEBI" id="CHEBI:29105"/>
        <note>catalytic</note>
    </ligand>
</feature>
<dbReference type="EC" id="3.4.24.-" evidence="2"/>
<dbReference type="GeneID" id="124810221"/>
<feature type="chain" id="PRO_5045000958" description="Metalloendopeptidase" evidence="2">
    <location>
        <begin position="27"/>
        <end position="206"/>
    </location>
</feature>
<accession>A0ABM4B5S1</accession>
<feature type="domain" description="Peptidase M12A" evidence="3">
    <location>
        <begin position="45"/>
        <end position="206"/>
    </location>
</feature>
<keyword evidence="1 2" id="KW-0479">Metal-binding</keyword>
<dbReference type="InterPro" id="IPR001506">
    <property type="entry name" value="Peptidase_M12A"/>
</dbReference>
<protein>
    <recommendedName>
        <fullName evidence="2">Metalloendopeptidase</fullName>
        <ecNumber evidence="2">3.4.24.-</ecNumber>
    </recommendedName>
</protein>
<dbReference type="Proteomes" id="UP001652625">
    <property type="component" value="Chromosome 01"/>
</dbReference>
<gene>
    <name evidence="5" type="primary">LOC124810221</name>
</gene>
<evidence type="ECO:0000259" key="3">
    <source>
        <dbReference type="PROSITE" id="PS51864"/>
    </source>
</evidence>
<feature type="signal peptide" evidence="2">
    <location>
        <begin position="1"/>
        <end position="26"/>
    </location>
</feature>
<keyword evidence="4" id="KW-1185">Reference proteome</keyword>
<organism evidence="4 5">
    <name type="scientific">Hydra vulgaris</name>
    <name type="common">Hydra</name>
    <name type="synonym">Hydra attenuata</name>
    <dbReference type="NCBI Taxonomy" id="6087"/>
    <lineage>
        <taxon>Eukaryota</taxon>
        <taxon>Metazoa</taxon>
        <taxon>Cnidaria</taxon>
        <taxon>Hydrozoa</taxon>
        <taxon>Hydroidolina</taxon>
        <taxon>Anthoathecata</taxon>
        <taxon>Aplanulata</taxon>
        <taxon>Hydridae</taxon>
        <taxon>Hydra</taxon>
    </lineage>
</organism>
<evidence type="ECO:0000313" key="5">
    <source>
        <dbReference type="RefSeq" id="XP_065644182.1"/>
    </source>
</evidence>
<dbReference type="InterPro" id="IPR024079">
    <property type="entry name" value="MetalloPept_cat_dom_sf"/>
</dbReference>
<reference evidence="4" key="1">
    <citation type="submission" date="2025-05" db="UniProtKB">
        <authorList>
            <consortium name="RefSeq"/>
        </authorList>
    </citation>
    <scope>NUCLEOTIDE SEQUENCE [LARGE SCALE GENOMIC DNA]</scope>
</reference>
<evidence type="ECO:0000313" key="4">
    <source>
        <dbReference type="Proteomes" id="UP001652625"/>
    </source>
</evidence>
<dbReference type="SMART" id="SM00235">
    <property type="entry name" value="ZnMc"/>
    <property type="match status" value="1"/>
</dbReference>
<comment type="cofactor">
    <cofactor evidence="1 2">
        <name>Zn(2+)</name>
        <dbReference type="ChEBI" id="CHEBI:29105"/>
    </cofactor>
    <text evidence="1 2">Binds 1 zinc ion per subunit.</text>
</comment>
<dbReference type="PRINTS" id="PR00480">
    <property type="entry name" value="ASTACIN"/>
</dbReference>
<feature type="binding site" evidence="1">
    <location>
        <position position="152"/>
    </location>
    <ligand>
        <name>Zn(2+)</name>
        <dbReference type="ChEBI" id="CHEBI:29105"/>
        <note>catalytic</note>
    </ligand>
</feature>
<keyword evidence="2" id="KW-0732">Signal</keyword>
<proteinExistence type="predicted"/>
<sequence length="206" mass="24477">MIDTRRKRLFCLTFLACLFHVEHYESKKIQITTQVSLLKDSILRNESSDWFGAREWPDGIVPYKFDTNNTLLEIEKMNVKEAMAHIQNKTCIKFVPRTNENVFLTIERVNVYPCFTPIGYVQAKSARMIFGNSCTQKLVMIHELLHVLGFEHEHQRVDRDIYITVNMSNVQKGFEHEFIRHQINWTTYYTPYDINSVMHFGKFFRT</sequence>
<dbReference type="RefSeq" id="XP_065644182.1">
    <property type="nucleotide sequence ID" value="XM_065788110.1"/>
</dbReference>
<keyword evidence="1 2" id="KW-0482">Metalloprotease</keyword>
<feature type="binding site" evidence="1">
    <location>
        <position position="146"/>
    </location>
    <ligand>
        <name>Zn(2+)</name>
        <dbReference type="ChEBI" id="CHEBI:29105"/>
        <note>catalytic</note>
    </ligand>
</feature>
<dbReference type="PANTHER" id="PTHR10127">
    <property type="entry name" value="DISCOIDIN, CUB, EGF, LAMININ , AND ZINC METALLOPROTEASE DOMAIN CONTAINING"/>
    <property type="match status" value="1"/>
</dbReference>
<keyword evidence="1 2" id="KW-0645">Protease</keyword>
<dbReference type="SUPFAM" id="SSF55486">
    <property type="entry name" value="Metalloproteases ('zincins'), catalytic domain"/>
    <property type="match status" value="1"/>
</dbReference>
<dbReference type="Pfam" id="PF01400">
    <property type="entry name" value="Astacin"/>
    <property type="match status" value="1"/>
</dbReference>
<comment type="caution">
    <text evidence="1">Lacks conserved residue(s) required for the propagation of feature annotation.</text>
</comment>
<dbReference type="PANTHER" id="PTHR10127:SF795">
    <property type="entry name" value="METALLOENDOPEPTIDASE-RELATED"/>
    <property type="match status" value="1"/>
</dbReference>
<dbReference type="Gene3D" id="3.40.390.10">
    <property type="entry name" value="Collagenase (Catalytic Domain)"/>
    <property type="match status" value="1"/>
</dbReference>
<feature type="active site" evidence="1">
    <location>
        <position position="143"/>
    </location>
</feature>
<evidence type="ECO:0000256" key="1">
    <source>
        <dbReference type="PROSITE-ProRule" id="PRU01211"/>
    </source>
</evidence>
<evidence type="ECO:0000256" key="2">
    <source>
        <dbReference type="RuleBase" id="RU361183"/>
    </source>
</evidence>
<reference evidence="5" key="2">
    <citation type="submission" date="2025-08" db="UniProtKB">
        <authorList>
            <consortium name="RefSeq"/>
        </authorList>
    </citation>
    <scope>IDENTIFICATION</scope>
</reference>
<keyword evidence="1 2" id="KW-0862">Zinc</keyword>
<keyword evidence="1 2" id="KW-0378">Hydrolase</keyword>
<name>A0ABM4B5S1_HYDVU</name>
<dbReference type="InterPro" id="IPR006026">
    <property type="entry name" value="Peptidase_Metallo"/>
</dbReference>
<dbReference type="PROSITE" id="PS51864">
    <property type="entry name" value="ASTACIN"/>
    <property type="match status" value="1"/>
</dbReference>